<sequence>MEITPIARIHSDFNTKFGIPRQSGLAHTTAEIIFEPGYRAAEAVRGLEGFSRIWIIWEFSENTEKAKKNWSPTVRPPRLGGNIRMGVFATRSPFRPNSLGLSCVELNSVEIRKDLGPVLTVTGADLMDGTPIYDIKPYIPSSDSFPDAQGGFTDSHPFSHLDVVFPENLLRKISEKKRVGLLEVLAEDPRPSYQKDPERIYGISFDHADIRFRVEGRTLTVLEVNVK</sequence>
<dbReference type="Gene3D" id="3.30.2310.10">
    <property type="entry name" value="YaeB-like"/>
    <property type="match status" value="1"/>
</dbReference>
<dbReference type="NCBIfam" id="TIGR00104">
    <property type="entry name" value="tRNA_TsaA"/>
    <property type="match status" value="1"/>
</dbReference>
<dbReference type="Pfam" id="PF01980">
    <property type="entry name" value="TrmO_N"/>
    <property type="match status" value="1"/>
</dbReference>
<dbReference type="SUPFAM" id="SSF118196">
    <property type="entry name" value="YaeB-like"/>
    <property type="match status" value="1"/>
</dbReference>
<keyword evidence="5" id="KW-1185">Reference proteome</keyword>
<organism evidence="4 5">
    <name type="scientific">Bilifractor porci</name>
    <dbReference type="NCBI Taxonomy" id="2606636"/>
    <lineage>
        <taxon>Bacteria</taxon>
        <taxon>Bacillati</taxon>
        <taxon>Bacillota</taxon>
        <taxon>Clostridia</taxon>
        <taxon>Lachnospirales</taxon>
        <taxon>Lachnospiraceae</taxon>
        <taxon>Bilifractor</taxon>
    </lineage>
</organism>
<evidence type="ECO:0000313" key="4">
    <source>
        <dbReference type="EMBL" id="MST81419.1"/>
    </source>
</evidence>
<comment type="caution">
    <text evidence="4">The sequence shown here is derived from an EMBL/GenBank/DDBJ whole genome shotgun (WGS) entry which is preliminary data.</text>
</comment>
<evidence type="ECO:0000313" key="5">
    <source>
        <dbReference type="Proteomes" id="UP000466864"/>
    </source>
</evidence>
<proteinExistence type="inferred from homology"/>
<dbReference type="GO" id="GO:0032259">
    <property type="term" value="P:methylation"/>
    <property type="evidence" value="ECO:0007669"/>
    <property type="project" value="UniProtKB-KW"/>
</dbReference>
<protein>
    <submittedName>
        <fullName evidence="4">tRNA (N6-threonylcarbamoyladenosine(37)-N6)-methyltransferase TrmO</fullName>
    </submittedName>
</protein>
<dbReference type="GO" id="GO:0008168">
    <property type="term" value="F:methyltransferase activity"/>
    <property type="evidence" value="ECO:0007669"/>
    <property type="project" value="UniProtKB-KW"/>
</dbReference>
<dbReference type="InterPro" id="IPR036414">
    <property type="entry name" value="YaeB_N_sf"/>
</dbReference>
<dbReference type="InterPro" id="IPR023368">
    <property type="entry name" value="UPF0066_cons_site"/>
</dbReference>
<dbReference type="PANTHER" id="PTHR12818:SF0">
    <property type="entry name" value="TRNA (ADENINE(37)-N6)-METHYLTRANSFERASE"/>
    <property type="match status" value="1"/>
</dbReference>
<dbReference type="EMBL" id="VUMV01000002">
    <property type="protein sequence ID" value="MST81419.1"/>
    <property type="molecule type" value="Genomic_DNA"/>
</dbReference>
<dbReference type="Pfam" id="PF18389">
    <property type="entry name" value="TrmO_C"/>
    <property type="match status" value="1"/>
</dbReference>
<dbReference type="RefSeq" id="WP_154457227.1">
    <property type="nucleotide sequence ID" value="NZ_VUMV01000002.1"/>
</dbReference>
<comment type="similarity">
    <text evidence="2">Belongs to the tRNA methyltransferase O family.</text>
</comment>
<dbReference type="InterPro" id="IPR041369">
    <property type="entry name" value="TrmO_C"/>
</dbReference>
<evidence type="ECO:0000259" key="3">
    <source>
        <dbReference type="PROSITE" id="PS51668"/>
    </source>
</evidence>
<name>A0A7X2P734_9FIRM</name>
<feature type="domain" description="TsaA-like" evidence="3">
    <location>
        <begin position="3"/>
        <end position="147"/>
    </location>
</feature>
<dbReference type="CDD" id="cd09281">
    <property type="entry name" value="UPF0066"/>
    <property type="match status" value="1"/>
</dbReference>
<gene>
    <name evidence="4" type="primary">tsaA</name>
    <name evidence="4" type="ORF">FYJ60_03680</name>
</gene>
<dbReference type="Proteomes" id="UP000466864">
    <property type="component" value="Unassembled WGS sequence"/>
</dbReference>
<evidence type="ECO:0000256" key="2">
    <source>
        <dbReference type="ARBA" id="ARBA00033753"/>
    </source>
</evidence>
<dbReference type="PROSITE" id="PS01318">
    <property type="entry name" value="TSAA_1"/>
    <property type="match status" value="1"/>
</dbReference>
<dbReference type="PROSITE" id="PS51668">
    <property type="entry name" value="TSAA_2"/>
    <property type="match status" value="1"/>
</dbReference>
<dbReference type="AlphaFoldDB" id="A0A7X2P734"/>
<dbReference type="Gene3D" id="2.40.30.70">
    <property type="entry name" value="YaeB-like"/>
    <property type="match status" value="1"/>
</dbReference>
<reference evidence="4 5" key="1">
    <citation type="submission" date="2019-08" db="EMBL/GenBank/DDBJ databases">
        <title>In-depth cultivation of the pig gut microbiome towards novel bacterial diversity and tailored functional studies.</title>
        <authorList>
            <person name="Wylensek D."/>
            <person name="Hitch T.C.A."/>
            <person name="Clavel T."/>
        </authorList>
    </citation>
    <scope>NUCLEOTIDE SEQUENCE [LARGE SCALE GENOMIC DNA]</scope>
    <source>
        <strain evidence="4 5">Oil+RF-744-WCA-WT-13</strain>
    </source>
</reference>
<evidence type="ECO:0000256" key="1">
    <source>
        <dbReference type="ARBA" id="ARBA00022691"/>
    </source>
</evidence>
<accession>A0A7X2P734</accession>
<keyword evidence="4" id="KW-0489">Methyltransferase</keyword>
<dbReference type="PANTHER" id="PTHR12818">
    <property type="entry name" value="TRNA (ADENINE(37)-N6)-METHYLTRANSFERASE"/>
    <property type="match status" value="1"/>
</dbReference>
<keyword evidence="1" id="KW-0949">S-adenosyl-L-methionine</keyword>
<dbReference type="InterPro" id="IPR036413">
    <property type="entry name" value="YaeB-like_sf"/>
</dbReference>
<dbReference type="InterPro" id="IPR040372">
    <property type="entry name" value="YaeB-like"/>
</dbReference>
<dbReference type="InterPro" id="IPR023370">
    <property type="entry name" value="TrmO-like_N"/>
</dbReference>
<keyword evidence="4" id="KW-0808">Transferase</keyword>